<evidence type="ECO:0000259" key="9">
    <source>
        <dbReference type="PROSITE" id="PS51294"/>
    </source>
</evidence>
<evidence type="ECO:0000256" key="3">
    <source>
        <dbReference type="ARBA" id="ARBA00023163"/>
    </source>
</evidence>
<dbReference type="GO" id="GO:0006338">
    <property type="term" value="P:chromatin remodeling"/>
    <property type="evidence" value="ECO:0007669"/>
    <property type="project" value="UniProtKB-ARBA"/>
</dbReference>
<dbReference type="InterPro" id="IPR017884">
    <property type="entry name" value="SANT_dom"/>
</dbReference>
<dbReference type="InterPro" id="IPR017930">
    <property type="entry name" value="Myb_dom"/>
</dbReference>
<feature type="coiled-coil region" evidence="5">
    <location>
        <begin position="384"/>
        <end position="414"/>
    </location>
</feature>
<feature type="domain" description="SANT" evidence="8">
    <location>
        <begin position="260"/>
        <end position="311"/>
    </location>
</feature>
<keyword evidence="4" id="KW-0539">Nucleus</keyword>
<dbReference type="InterPro" id="IPR032451">
    <property type="entry name" value="SMARCC_C"/>
</dbReference>
<dbReference type="PROSITE" id="PS51294">
    <property type="entry name" value="HTH_MYB"/>
    <property type="match status" value="1"/>
</dbReference>
<dbReference type="CDD" id="cd00167">
    <property type="entry name" value="SANT"/>
    <property type="match status" value="1"/>
</dbReference>
<evidence type="ECO:0000256" key="5">
    <source>
        <dbReference type="SAM" id="Coils"/>
    </source>
</evidence>
<dbReference type="PROSITE" id="PS50934">
    <property type="entry name" value="SWIRM"/>
    <property type="match status" value="1"/>
</dbReference>
<proteinExistence type="predicted"/>
<dbReference type="InterPro" id="IPR009057">
    <property type="entry name" value="Homeodomain-like_sf"/>
</dbReference>
<evidence type="ECO:0000313" key="10">
    <source>
        <dbReference type="EMBL" id="KAG7727624.1"/>
    </source>
</evidence>
<evidence type="ECO:0000259" key="6">
    <source>
        <dbReference type="PROSITE" id="PS50090"/>
    </source>
</evidence>
<comment type="caution">
    <text evidence="10">The sequence shown here is derived from an EMBL/GenBank/DDBJ whole genome shotgun (WGS) entry which is preliminary data.</text>
</comment>
<keyword evidence="2" id="KW-0238">DNA-binding</keyword>
<gene>
    <name evidence="10" type="ORF">KL933_002558</name>
</gene>
<name>A0AAN6I167_9ASCO</name>
<dbReference type="PANTHER" id="PTHR12802">
    <property type="entry name" value="SWI/SNF COMPLEX-RELATED"/>
    <property type="match status" value="1"/>
</dbReference>
<dbReference type="Proteomes" id="UP000738402">
    <property type="component" value="Unassembled WGS sequence"/>
</dbReference>
<organism evidence="10 11">
    <name type="scientific">Ogataea haglerorum</name>
    <dbReference type="NCBI Taxonomy" id="1937702"/>
    <lineage>
        <taxon>Eukaryota</taxon>
        <taxon>Fungi</taxon>
        <taxon>Dikarya</taxon>
        <taxon>Ascomycota</taxon>
        <taxon>Saccharomycotina</taxon>
        <taxon>Pichiomycetes</taxon>
        <taxon>Pichiales</taxon>
        <taxon>Pichiaceae</taxon>
        <taxon>Ogataea</taxon>
    </lineage>
</organism>
<keyword evidence="1" id="KW-0805">Transcription regulation</keyword>
<dbReference type="GO" id="GO:0006355">
    <property type="term" value="P:regulation of DNA-templated transcription"/>
    <property type="evidence" value="ECO:0007669"/>
    <property type="project" value="UniProtKB-ARBA"/>
</dbReference>
<dbReference type="Pfam" id="PF16495">
    <property type="entry name" value="SWIRM-assoc_1"/>
    <property type="match status" value="1"/>
</dbReference>
<dbReference type="EMBL" id="JAHLUH010000006">
    <property type="protein sequence ID" value="KAG7727624.1"/>
    <property type="molecule type" value="Genomic_DNA"/>
</dbReference>
<dbReference type="Pfam" id="PF04433">
    <property type="entry name" value="SWIRM"/>
    <property type="match status" value="1"/>
</dbReference>
<dbReference type="SMART" id="SM00717">
    <property type="entry name" value="SANT"/>
    <property type="match status" value="1"/>
</dbReference>
<dbReference type="GO" id="GO:0003677">
    <property type="term" value="F:DNA binding"/>
    <property type="evidence" value="ECO:0007669"/>
    <property type="project" value="UniProtKB-KW"/>
</dbReference>
<evidence type="ECO:0000256" key="4">
    <source>
        <dbReference type="ARBA" id="ARBA00023242"/>
    </source>
</evidence>
<feature type="domain" description="Myb-like" evidence="6">
    <location>
        <begin position="264"/>
        <end position="307"/>
    </location>
</feature>
<keyword evidence="3" id="KW-0804">Transcription</keyword>
<evidence type="ECO:0000259" key="8">
    <source>
        <dbReference type="PROSITE" id="PS51293"/>
    </source>
</evidence>
<dbReference type="InterPro" id="IPR036388">
    <property type="entry name" value="WH-like_DNA-bd_sf"/>
</dbReference>
<dbReference type="InterPro" id="IPR001005">
    <property type="entry name" value="SANT/Myb"/>
</dbReference>
<evidence type="ECO:0000256" key="2">
    <source>
        <dbReference type="ARBA" id="ARBA00023125"/>
    </source>
</evidence>
<accession>A0AAN6I167</accession>
<reference evidence="10" key="1">
    <citation type="journal article" date="2021" name="G3 (Bethesda)">
        <title>Genomic diversity, chromosomal rearrangements, and interspecies hybridization in the ogataea polymorpha species complex.</title>
        <authorList>
            <person name="Hanson S.J."/>
            <person name="Cinneide E.O."/>
            <person name="Salzberg L.I."/>
            <person name="Wolfe K.H."/>
            <person name="McGowan J."/>
            <person name="Fitzpatrick D.A."/>
            <person name="Matlin K."/>
        </authorList>
    </citation>
    <scope>NUCLEOTIDE SEQUENCE</scope>
    <source>
        <strain evidence="10">83-405-1</strain>
    </source>
</reference>
<dbReference type="InterPro" id="IPR007526">
    <property type="entry name" value="SWIRM"/>
</dbReference>
<evidence type="ECO:0000313" key="11">
    <source>
        <dbReference type="Proteomes" id="UP000738402"/>
    </source>
</evidence>
<evidence type="ECO:0000259" key="7">
    <source>
        <dbReference type="PROSITE" id="PS50934"/>
    </source>
</evidence>
<dbReference type="PROSITE" id="PS50090">
    <property type="entry name" value="MYB_LIKE"/>
    <property type="match status" value="1"/>
</dbReference>
<dbReference type="AlphaFoldDB" id="A0AAN6I167"/>
<dbReference type="PROSITE" id="PS51293">
    <property type="entry name" value="SANT"/>
    <property type="match status" value="1"/>
</dbReference>
<keyword evidence="5" id="KW-0175">Coiled coil</keyword>
<protein>
    <submittedName>
        <fullName evidence="10">Uncharacterized protein</fullName>
    </submittedName>
</protein>
<dbReference type="Gene3D" id="1.10.10.10">
    <property type="entry name" value="Winged helix-like DNA-binding domain superfamily/Winged helix DNA-binding domain"/>
    <property type="match status" value="1"/>
</dbReference>
<sequence>MSSPTEQETKNNFLNDEARAFVAKQTKPVVLPSFSRWFDMNEIHEIEKRSLPEFFNNESRFKTPKVYKEYRDFMIHTYRLNPMEYLTVTAARRGLAGDVASIIRVHGFLCKWGLINYQIDPKTKPVIMGPQFTGHFQITLDKPTGLEAHIPVKKESDKVEEETEESAEKATNNSFPLNLEIRKNVYDTAQDAFALKAEDSAKNGLKQLFCSITGNEITETRYHNLKTKQNISKQAFEDGQFPAAFKSSDYVKLEKSYNQSDAKPWTDQETLLLLEAIEMYRDDWTAISGHVGTRSKEQCISRFIQLPIEDRYLEKQLSKSTYQEFLKQSSKPTGVVDAMNNSIKQLLDQDSEALAKVAANSQLQLQQETAAQDALISQILALSLKQFELKLSKLQEMDNRLQAEKRKLALEKHNLVVDRLALRKQTASVRQKLLKASELGATDEGLMLCEEAMMEATRAPRVVVTNKTNELGTTKGDNIPEKVNLNEDFEPISVKEPQLYSMWSQ</sequence>
<dbReference type="PANTHER" id="PTHR12802:SF41">
    <property type="entry name" value="BRAHMA ASSOCIATED PROTEIN 155 KDA"/>
    <property type="match status" value="1"/>
</dbReference>
<dbReference type="SUPFAM" id="SSF46689">
    <property type="entry name" value="Homeodomain-like"/>
    <property type="match status" value="2"/>
</dbReference>
<feature type="domain" description="HTH myb-type" evidence="9">
    <location>
        <begin position="264"/>
        <end position="311"/>
    </location>
</feature>
<evidence type="ECO:0000256" key="1">
    <source>
        <dbReference type="ARBA" id="ARBA00023015"/>
    </source>
</evidence>
<dbReference type="FunFam" id="1.10.10.10:FF:000020">
    <property type="entry name" value="SWI/SNF complex subunit SMARCC2 isoform c"/>
    <property type="match status" value="1"/>
</dbReference>
<dbReference type="FunFam" id="1.10.10.60:FF:000014">
    <property type="entry name" value="SWI/SNF complex subunit SMARCC2 isoform C"/>
    <property type="match status" value="1"/>
</dbReference>
<dbReference type="Pfam" id="PF00249">
    <property type="entry name" value="Myb_DNA-binding"/>
    <property type="match status" value="1"/>
</dbReference>
<dbReference type="Gene3D" id="1.10.10.60">
    <property type="entry name" value="Homeodomain-like"/>
    <property type="match status" value="1"/>
</dbReference>
<feature type="domain" description="SWIRM" evidence="7">
    <location>
        <begin position="29"/>
        <end position="126"/>
    </location>
</feature>